<keyword evidence="4" id="KW-0032">Aminotransferase</keyword>
<evidence type="ECO:0000256" key="7">
    <source>
        <dbReference type="PIRSR" id="PIRSR006468-1"/>
    </source>
</evidence>
<comment type="caution">
    <text evidence="8">The sequence shown here is derived from an EMBL/GenBank/DDBJ whole genome shotgun (WGS) entry which is preliminary data.</text>
</comment>
<dbReference type="SUPFAM" id="SSF56752">
    <property type="entry name" value="D-aminoacid aminotransferase-like PLP-dependent enzymes"/>
    <property type="match status" value="1"/>
</dbReference>
<dbReference type="FunFam" id="3.30.470.10:FF:000004">
    <property type="entry name" value="Branched-chain-amino-acid aminotransferase"/>
    <property type="match status" value="1"/>
</dbReference>
<dbReference type="GO" id="GO:0009081">
    <property type="term" value="P:branched-chain amino acid metabolic process"/>
    <property type="evidence" value="ECO:0007669"/>
    <property type="project" value="InterPro"/>
</dbReference>
<dbReference type="Gene3D" id="3.20.10.10">
    <property type="entry name" value="D-amino Acid Aminotransferase, subunit A, domain 2"/>
    <property type="match status" value="1"/>
</dbReference>
<reference evidence="8" key="1">
    <citation type="submission" date="2023-08" db="EMBL/GenBank/DDBJ databases">
        <title>Black Yeasts Isolated from many extreme environments.</title>
        <authorList>
            <person name="Coleine C."/>
            <person name="Stajich J.E."/>
            <person name="Selbmann L."/>
        </authorList>
    </citation>
    <scope>NUCLEOTIDE SEQUENCE</scope>
    <source>
        <strain evidence="8">CCFEE 5810</strain>
    </source>
</reference>
<keyword evidence="5" id="KW-0808">Transferase</keyword>
<dbReference type="InterPro" id="IPR043131">
    <property type="entry name" value="BCAT-like_N"/>
</dbReference>
<proteinExistence type="inferred from homology"/>
<comment type="cofactor">
    <cofactor evidence="1">
        <name>pyridoxal 5'-phosphate</name>
        <dbReference type="ChEBI" id="CHEBI:597326"/>
    </cofactor>
</comment>
<comment type="pathway">
    <text evidence="2">Secondary metabolite biosynthesis.</text>
</comment>
<dbReference type="Pfam" id="PF01063">
    <property type="entry name" value="Aminotran_4"/>
    <property type="match status" value="1"/>
</dbReference>
<evidence type="ECO:0000313" key="9">
    <source>
        <dbReference type="Proteomes" id="UP001310594"/>
    </source>
</evidence>
<sequence>MSFPPPPVNTIDWSDIGFRVREVNGHIESHFSKSSGSWTKPAFVEDPFLRIHGMAPGLNYGQQTFEGLKAFRTPDDQTINIFRPTQNALRQAHSSSFVSIPKIPTEHWLECVKMAVSLNAEFVPPHSTGAAMYIRPLVFGSSAQLGLNPPEEYTFVVYVLPTGVYHGINPVDALILEDFDRSAPEGTGSAKLGGNYAPVLRHSQKAYGEGFGITLHLDSRTRTEIDEFSTSAFIGVHGTPDSKEGCTLVVPDSKNVIKSVTGDSIQEIAKSWGWKVEKRSIPYDEIKTFDEVIAAGTAAALVPIRSITMRSREDRFEFLKGDEPGPCLVKLLGQLKGIQAGKVKDTFGWCDAVRQYKEGEYEVEGGRKTNGTANGVVQVP</sequence>
<dbReference type="InterPro" id="IPR005786">
    <property type="entry name" value="B_amino_transII"/>
</dbReference>
<protein>
    <recommendedName>
        <fullName evidence="10">Branched-chain amino acid aminotransferase</fullName>
    </recommendedName>
</protein>
<dbReference type="Proteomes" id="UP001310594">
    <property type="component" value="Unassembled WGS sequence"/>
</dbReference>
<dbReference type="InterPro" id="IPR033939">
    <property type="entry name" value="BCAT_family"/>
</dbReference>
<dbReference type="AlphaFoldDB" id="A0AAN7VZ04"/>
<evidence type="ECO:0000313" key="8">
    <source>
        <dbReference type="EMBL" id="KAK5693596.1"/>
    </source>
</evidence>
<dbReference type="PANTHER" id="PTHR42825:SF2">
    <property type="entry name" value="BRANCHED-CHAIN-AMINO-ACID AMINOTRANSFERASE 3, CHLOROPLASTIC-RELATED"/>
    <property type="match status" value="1"/>
</dbReference>
<comment type="similarity">
    <text evidence="3">Belongs to the class-IV pyridoxal-phosphate-dependent aminotransferase family.</text>
</comment>
<evidence type="ECO:0000256" key="6">
    <source>
        <dbReference type="ARBA" id="ARBA00022898"/>
    </source>
</evidence>
<evidence type="ECO:0008006" key="10">
    <source>
        <dbReference type="Google" id="ProtNLM"/>
    </source>
</evidence>
<evidence type="ECO:0000256" key="3">
    <source>
        <dbReference type="ARBA" id="ARBA00009320"/>
    </source>
</evidence>
<evidence type="ECO:0000256" key="2">
    <source>
        <dbReference type="ARBA" id="ARBA00005179"/>
    </source>
</evidence>
<name>A0AAN7VZ04_9PEZI</name>
<evidence type="ECO:0000256" key="4">
    <source>
        <dbReference type="ARBA" id="ARBA00022576"/>
    </source>
</evidence>
<dbReference type="Gene3D" id="3.30.470.10">
    <property type="match status" value="1"/>
</dbReference>
<feature type="modified residue" description="N6-(pyridoxal phosphate)lysine" evidence="7">
    <location>
        <position position="191"/>
    </location>
</feature>
<gene>
    <name evidence="8" type="ORF">LTR97_010165</name>
</gene>
<dbReference type="FunFam" id="3.20.10.10:FF:000010">
    <property type="entry name" value="Branched-chain amino acid aminotransferase"/>
    <property type="match status" value="1"/>
</dbReference>
<dbReference type="PANTHER" id="PTHR42825">
    <property type="entry name" value="AMINO ACID AMINOTRANSFERASE"/>
    <property type="match status" value="1"/>
</dbReference>
<organism evidence="8 9">
    <name type="scientific">Elasticomyces elasticus</name>
    <dbReference type="NCBI Taxonomy" id="574655"/>
    <lineage>
        <taxon>Eukaryota</taxon>
        <taxon>Fungi</taxon>
        <taxon>Dikarya</taxon>
        <taxon>Ascomycota</taxon>
        <taxon>Pezizomycotina</taxon>
        <taxon>Dothideomycetes</taxon>
        <taxon>Dothideomycetidae</taxon>
        <taxon>Mycosphaerellales</taxon>
        <taxon>Teratosphaeriaceae</taxon>
        <taxon>Elasticomyces</taxon>
    </lineage>
</organism>
<dbReference type="PIRSF" id="PIRSF006468">
    <property type="entry name" value="BCAT1"/>
    <property type="match status" value="1"/>
</dbReference>
<dbReference type="CDD" id="cd01557">
    <property type="entry name" value="BCAT_beta_family"/>
    <property type="match status" value="1"/>
</dbReference>
<accession>A0AAN7VZ04</accession>
<dbReference type="EMBL" id="JAVRQU010000017">
    <property type="protein sequence ID" value="KAK5693596.1"/>
    <property type="molecule type" value="Genomic_DNA"/>
</dbReference>
<dbReference type="InterPro" id="IPR001544">
    <property type="entry name" value="Aminotrans_IV"/>
</dbReference>
<dbReference type="InterPro" id="IPR043132">
    <property type="entry name" value="BCAT-like_C"/>
</dbReference>
<evidence type="ECO:0000256" key="5">
    <source>
        <dbReference type="ARBA" id="ARBA00022679"/>
    </source>
</evidence>
<dbReference type="GO" id="GO:0004084">
    <property type="term" value="F:branched-chain-amino-acid transaminase activity"/>
    <property type="evidence" value="ECO:0007669"/>
    <property type="project" value="InterPro"/>
</dbReference>
<dbReference type="InterPro" id="IPR036038">
    <property type="entry name" value="Aminotransferase-like"/>
</dbReference>
<keyword evidence="6" id="KW-0663">Pyridoxal phosphate</keyword>
<evidence type="ECO:0000256" key="1">
    <source>
        <dbReference type="ARBA" id="ARBA00001933"/>
    </source>
</evidence>